<evidence type="ECO:0000313" key="4">
    <source>
        <dbReference type="Proteomes" id="UP000680038"/>
    </source>
</evidence>
<feature type="chain" id="PRO_5037505937" description="DUF4440 domain-containing protein" evidence="1">
    <location>
        <begin position="23"/>
        <end position="143"/>
    </location>
</feature>
<dbReference type="Gene3D" id="3.10.450.50">
    <property type="match status" value="1"/>
</dbReference>
<evidence type="ECO:0000259" key="2">
    <source>
        <dbReference type="Pfam" id="PF14534"/>
    </source>
</evidence>
<reference evidence="3" key="1">
    <citation type="submission" date="2021-04" db="EMBL/GenBank/DDBJ databases">
        <authorList>
            <person name="Rodrigo-Torres L."/>
            <person name="Arahal R. D."/>
            <person name="Lucena T."/>
        </authorList>
    </citation>
    <scope>NUCLEOTIDE SEQUENCE</scope>
    <source>
        <strain evidence="3">CECT 9275</strain>
    </source>
</reference>
<proteinExistence type="predicted"/>
<gene>
    <name evidence="3" type="ORF">DYBT9275_05288</name>
</gene>
<feature type="signal peptide" evidence="1">
    <location>
        <begin position="1"/>
        <end position="22"/>
    </location>
</feature>
<dbReference type="InterPro" id="IPR027843">
    <property type="entry name" value="DUF4440"/>
</dbReference>
<dbReference type="AlphaFoldDB" id="A0A916JJ83"/>
<keyword evidence="1" id="KW-0732">Signal</keyword>
<evidence type="ECO:0000313" key="3">
    <source>
        <dbReference type="EMBL" id="CAG5012938.1"/>
    </source>
</evidence>
<protein>
    <recommendedName>
        <fullName evidence="2">DUF4440 domain-containing protein</fullName>
    </recommendedName>
</protein>
<organism evidence="3 4">
    <name type="scientific">Dyadobacter helix</name>
    <dbReference type="NCBI Taxonomy" id="2822344"/>
    <lineage>
        <taxon>Bacteria</taxon>
        <taxon>Pseudomonadati</taxon>
        <taxon>Bacteroidota</taxon>
        <taxon>Cytophagia</taxon>
        <taxon>Cytophagales</taxon>
        <taxon>Spirosomataceae</taxon>
        <taxon>Dyadobacter</taxon>
    </lineage>
</organism>
<name>A0A916JJ83_9BACT</name>
<accession>A0A916JJ83</accession>
<evidence type="ECO:0000256" key="1">
    <source>
        <dbReference type="SAM" id="SignalP"/>
    </source>
</evidence>
<dbReference type="Pfam" id="PF14534">
    <property type="entry name" value="DUF4440"/>
    <property type="match status" value="1"/>
</dbReference>
<dbReference type="SUPFAM" id="SSF54427">
    <property type="entry name" value="NTF2-like"/>
    <property type="match status" value="1"/>
</dbReference>
<dbReference type="EMBL" id="CAJRAF010000002">
    <property type="protein sequence ID" value="CAG5012938.1"/>
    <property type="molecule type" value="Genomic_DNA"/>
</dbReference>
<sequence length="143" mass="15991">MKDLLFILIIFFMSAGSVIAQSADEKAVAEAVEKFRKTMVDPDQATFEELTSAALTYGHSNGLVEDQKTCIASMVTGKYNFNSLELTEQTIRIVDKTAIVRHTFFAHTHDAGKEPGTVKLKVLMVWQKENGKWVLLARQAVRI</sequence>
<comment type="caution">
    <text evidence="3">The sequence shown here is derived from an EMBL/GenBank/DDBJ whole genome shotgun (WGS) entry which is preliminary data.</text>
</comment>
<feature type="domain" description="DUF4440" evidence="2">
    <location>
        <begin position="29"/>
        <end position="135"/>
    </location>
</feature>
<dbReference type="InterPro" id="IPR032710">
    <property type="entry name" value="NTF2-like_dom_sf"/>
</dbReference>
<dbReference type="Proteomes" id="UP000680038">
    <property type="component" value="Unassembled WGS sequence"/>
</dbReference>
<keyword evidence="4" id="KW-1185">Reference proteome</keyword>